<dbReference type="SUPFAM" id="SSF51419">
    <property type="entry name" value="PLP-binding barrel"/>
    <property type="match status" value="1"/>
</dbReference>
<name>A0A6P0UK24_9FLAO</name>
<dbReference type="InterPro" id="IPR042208">
    <property type="entry name" value="D-ser_dehydrat-like_sf"/>
</dbReference>
<dbReference type="Pfam" id="PF01168">
    <property type="entry name" value="Ala_racemase_N"/>
    <property type="match status" value="1"/>
</dbReference>
<comment type="similarity">
    <text evidence="1">Belongs to the DSD1 family.</text>
</comment>
<protein>
    <submittedName>
        <fullName evidence="4">D-TA family PLP-dependent enzyme</fullName>
    </submittedName>
</protein>
<dbReference type="Gene3D" id="2.40.37.20">
    <property type="entry name" value="D-serine dehydratase-like domain"/>
    <property type="match status" value="1"/>
</dbReference>
<organism evidence="4 5">
    <name type="scientific">Leptobacterium flavescens</name>
    <dbReference type="NCBI Taxonomy" id="472055"/>
    <lineage>
        <taxon>Bacteria</taxon>
        <taxon>Pseudomonadati</taxon>
        <taxon>Bacteroidota</taxon>
        <taxon>Flavobacteriia</taxon>
        <taxon>Flavobacteriales</taxon>
        <taxon>Flavobacteriaceae</taxon>
        <taxon>Leptobacterium</taxon>
    </lineage>
</organism>
<dbReference type="InterPro" id="IPR001608">
    <property type="entry name" value="Ala_racemase_N"/>
</dbReference>
<evidence type="ECO:0000313" key="4">
    <source>
        <dbReference type="EMBL" id="NER13574.1"/>
    </source>
</evidence>
<dbReference type="InterPro" id="IPR026956">
    <property type="entry name" value="D-ser_dehydrat-like_dom"/>
</dbReference>
<reference evidence="4 5" key="1">
    <citation type="submission" date="2020-01" db="EMBL/GenBank/DDBJ databases">
        <title>Leptobacterium flavescens.</title>
        <authorList>
            <person name="Wang G."/>
        </authorList>
    </citation>
    <scope>NUCLEOTIDE SEQUENCE [LARGE SCALE GENOMIC DNA]</scope>
    <source>
        <strain evidence="4 5">KCTC 22160</strain>
    </source>
</reference>
<keyword evidence="5" id="KW-1185">Reference proteome</keyword>
<dbReference type="Proteomes" id="UP000468581">
    <property type="component" value="Unassembled WGS sequence"/>
</dbReference>
<dbReference type="GO" id="GO:0036088">
    <property type="term" value="P:D-serine catabolic process"/>
    <property type="evidence" value="ECO:0007669"/>
    <property type="project" value="TreeGrafter"/>
</dbReference>
<evidence type="ECO:0000259" key="3">
    <source>
        <dbReference type="SMART" id="SM01119"/>
    </source>
</evidence>
<dbReference type="AlphaFoldDB" id="A0A6P0UK24"/>
<keyword evidence="2" id="KW-0456">Lyase</keyword>
<dbReference type="CDD" id="cd06821">
    <property type="entry name" value="PLPDE_III_D-TA"/>
    <property type="match status" value="1"/>
</dbReference>
<evidence type="ECO:0000256" key="1">
    <source>
        <dbReference type="ARBA" id="ARBA00005323"/>
    </source>
</evidence>
<feature type="domain" description="D-serine dehydratase-like" evidence="3">
    <location>
        <begin position="259"/>
        <end position="349"/>
    </location>
</feature>
<accession>A0A6P0UK24</accession>
<dbReference type="Pfam" id="PF14031">
    <property type="entry name" value="D-ser_dehydrat"/>
    <property type="match status" value="1"/>
</dbReference>
<dbReference type="PANTHER" id="PTHR28004:SF2">
    <property type="entry name" value="D-SERINE DEHYDRATASE"/>
    <property type="match status" value="1"/>
</dbReference>
<proteinExistence type="inferred from homology"/>
<evidence type="ECO:0000256" key="2">
    <source>
        <dbReference type="ARBA" id="ARBA00023239"/>
    </source>
</evidence>
<dbReference type="SMART" id="SM01119">
    <property type="entry name" value="D-ser_dehydrat"/>
    <property type="match status" value="1"/>
</dbReference>
<sequence>MTWYAIENIEEIDSPSVLLYEDRLMYNLQKMLDMVKGDSSRLMPHVKTNKMPEVIRRMVSMGIKNFKASTIAEAEIAAEQGADSVLIAHQLVGPKINRLGNLIKQFPKTSFYTIADNPASLEKLNEEAVDRGIVIGVFIDINNGMNRSGIEPGPGLEKLVALMPHYPSVQFKGFHVYDGHLRDTDFKQRKHKVEDGFKDVYGYFEKLKTNKTDIRLICGGTPSFTSHLTENDRICSPGTCLFWDWGYGEKLQEQEFKHAALLLCRVISKPTAGIVTIDLGHKAVAAENPIDKRVKFLNLDNYKLRSQSEEHGVLEVEDWDSIRVGDVFYGIPYHICPTINLYDEVSVIRDGEKVTDWEVTARRRRIRV</sequence>
<dbReference type="Gene3D" id="3.20.20.10">
    <property type="entry name" value="Alanine racemase"/>
    <property type="match status" value="1"/>
</dbReference>
<dbReference type="GO" id="GO:0008721">
    <property type="term" value="F:D-serine ammonia-lyase activity"/>
    <property type="evidence" value="ECO:0007669"/>
    <property type="project" value="TreeGrafter"/>
</dbReference>
<evidence type="ECO:0000313" key="5">
    <source>
        <dbReference type="Proteomes" id="UP000468581"/>
    </source>
</evidence>
<dbReference type="InterPro" id="IPR029066">
    <property type="entry name" value="PLP-binding_barrel"/>
</dbReference>
<gene>
    <name evidence="4" type="ORF">GWK08_09010</name>
</gene>
<dbReference type="EMBL" id="JAABOO010000002">
    <property type="protein sequence ID" value="NER13574.1"/>
    <property type="molecule type" value="Genomic_DNA"/>
</dbReference>
<dbReference type="PANTHER" id="PTHR28004">
    <property type="entry name" value="ZGC:162816-RELATED"/>
    <property type="match status" value="1"/>
</dbReference>
<comment type="caution">
    <text evidence="4">The sequence shown here is derived from an EMBL/GenBank/DDBJ whole genome shotgun (WGS) entry which is preliminary data.</text>
</comment>
<dbReference type="InterPro" id="IPR051466">
    <property type="entry name" value="D-amino_acid_metab_enzyme"/>
</dbReference>